<keyword evidence="10" id="KW-1133">Transmembrane helix</keyword>
<proteinExistence type="inferred from homology"/>
<feature type="transmembrane region" description="Helical" evidence="10">
    <location>
        <begin position="6"/>
        <end position="22"/>
    </location>
</feature>
<keyword evidence="13" id="KW-1185">Reference proteome</keyword>
<evidence type="ECO:0000259" key="11">
    <source>
        <dbReference type="PROSITE" id="PS52029"/>
    </source>
</evidence>
<dbReference type="Pfam" id="PF03734">
    <property type="entry name" value="YkuD"/>
    <property type="match status" value="1"/>
</dbReference>
<evidence type="ECO:0000256" key="8">
    <source>
        <dbReference type="ARBA" id="ARBA00023316"/>
    </source>
</evidence>
<evidence type="ECO:0000256" key="1">
    <source>
        <dbReference type="ARBA" id="ARBA00004752"/>
    </source>
</evidence>
<feature type="active site" description="Proton donor/acceptor" evidence="9">
    <location>
        <position position="149"/>
    </location>
</feature>
<evidence type="ECO:0000313" key="12">
    <source>
        <dbReference type="EMBL" id="KAA9039521.1"/>
    </source>
</evidence>
<gene>
    <name evidence="12" type="ORF">FW778_11945</name>
</gene>
<dbReference type="InterPro" id="IPR050979">
    <property type="entry name" value="LD-transpeptidase"/>
</dbReference>
<evidence type="ECO:0000256" key="6">
    <source>
        <dbReference type="ARBA" id="ARBA00022960"/>
    </source>
</evidence>
<dbReference type="SUPFAM" id="SSF141523">
    <property type="entry name" value="L,D-transpeptidase catalytic domain-like"/>
    <property type="match status" value="1"/>
</dbReference>
<evidence type="ECO:0000256" key="2">
    <source>
        <dbReference type="ARBA" id="ARBA00005992"/>
    </source>
</evidence>
<sequence>MNNRKPFLFSAIIISFLFISFTPHKRIESRNNTSAISIKKTTRKNYIENPYYIIISKKDYELKVYDDQGWYATYPCVFGSNDLRDKYMEGDKRTPDGKFKVVLKKIHPQWGYELLLDYPNEQSIEKFKERKAEGIIPRNAKIGGGIAIHATRPQEEWTVDYYQNWTDGCVSLKYTEAKDLYSYIPVGTPVTINE</sequence>
<organism evidence="12 13">
    <name type="scientific">Ginsengibacter hankyongi</name>
    <dbReference type="NCBI Taxonomy" id="2607284"/>
    <lineage>
        <taxon>Bacteria</taxon>
        <taxon>Pseudomonadati</taxon>
        <taxon>Bacteroidota</taxon>
        <taxon>Chitinophagia</taxon>
        <taxon>Chitinophagales</taxon>
        <taxon>Chitinophagaceae</taxon>
        <taxon>Ginsengibacter</taxon>
    </lineage>
</organism>
<dbReference type="Gene3D" id="2.40.440.10">
    <property type="entry name" value="L,D-transpeptidase catalytic domain-like"/>
    <property type="match status" value="1"/>
</dbReference>
<keyword evidence="7 9" id="KW-0573">Peptidoglycan synthesis</keyword>
<dbReference type="AlphaFoldDB" id="A0A5J5IHG7"/>
<dbReference type="EMBL" id="VYQF01000002">
    <property type="protein sequence ID" value="KAA9039521.1"/>
    <property type="molecule type" value="Genomic_DNA"/>
</dbReference>
<comment type="pathway">
    <text evidence="1 9">Cell wall biogenesis; peptidoglycan biosynthesis.</text>
</comment>
<accession>A0A5J5IHG7</accession>
<dbReference type="PROSITE" id="PS52029">
    <property type="entry name" value="LD_TPASE"/>
    <property type="match status" value="1"/>
</dbReference>
<dbReference type="PANTHER" id="PTHR30582">
    <property type="entry name" value="L,D-TRANSPEPTIDASE"/>
    <property type="match status" value="1"/>
</dbReference>
<dbReference type="GO" id="GO:0071555">
    <property type="term" value="P:cell wall organization"/>
    <property type="evidence" value="ECO:0007669"/>
    <property type="project" value="UniProtKB-UniRule"/>
</dbReference>
<dbReference type="RefSeq" id="WP_150414932.1">
    <property type="nucleotide sequence ID" value="NZ_VYQF01000002.1"/>
</dbReference>
<keyword evidence="5" id="KW-0378">Hydrolase</keyword>
<dbReference type="GO" id="GO:0016757">
    <property type="term" value="F:glycosyltransferase activity"/>
    <property type="evidence" value="ECO:0007669"/>
    <property type="project" value="UniProtKB-KW"/>
</dbReference>
<dbReference type="InterPro" id="IPR005490">
    <property type="entry name" value="LD_TPept_cat_dom"/>
</dbReference>
<keyword evidence="6 9" id="KW-0133">Cell shape</keyword>
<dbReference type="PANTHER" id="PTHR30582:SF24">
    <property type="entry name" value="L,D-TRANSPEPTIDASE ERFK_SRFK-RELATED"/>
    <property type="match status" value="1"/>
</dbReference>
<keyword evidence="4" id="KW-0808">Transferase</keyword>
<feature type="active site" description="Nucleophile" evidence="9">
    <location>
        <position position="169"/>
    </location>
</feature>
<evidence type="ECO:0000256" key="10">
    <source>
        <dbReference type="SAM" id="Phobius"/>
    </source>
</evidence>
<evidence type="ECO:0000256" key="3">
    <source>
        <dbReference type="ARBA" id="ARBA00022676"/>
    </source>
</evidence>
<evidence type="ECO:0000313" key="13">
    <source>
        <dbReference type="Proteomes" id="UP000326903"/>
    </source>
</evidence>
<feature type="domain" description="L,D-TPase catalytic" evidence="11">
    <location>
        <begin position="51"/>
        <end position="193"/>
    </location>
</feature>
<comment type="similarity">
    <text evidence="2">Belongs to the YkuD family.</text>
</comment>
<dbReference type="CDD" id="cd16913">
    <property type="entry name" value="YkuD_like"/>
    <property type="match status" value="1"/>
</dbReference>
<name>A0A5J5IHG7_9BACT</name>
<dbReference type="GO" id="GO:0071972">
    <property type="term" value="F:peptidoglycan L,D-transpeptidase activity"/>
    <property type="evidence" value="ECO:0007669"/>
    <property type="project" value="TreeGrafter"/>
</dbReference>
<dbReference type="UniPathway" id="UPA00219"/>
<evidence type="ECO:0000256" key="9">
    <source>
        <dbReference type="PROSITE-ProRule" id="PRU01373"/>
    </source>
</evidence>
<dbReference type="GO" id="GO:0018104">
    <property type="term" value="P:peptidoglycan-protein cross-linking"/>
    <property type="evidence" value="ECO:0007669"/>
    <property type="project" value="TreeGrafter"/>
</dbReference>
<keyword evidence="10" id="KW-0812">Transmembrane</keyword>
<dbReference type="GO" id="GO:0008360">
    <property type="term" value="P:regulation of cell shape"/>
    <property type="evidence" value="ECO:0007669"/>
    <property type="project" value="UniProtKB-UniRule"/>
</dbReference>
<dbReference type="GO" id="GO:0005576">
    <property type="term" value="C:extracellular region"/>
    <property type="evidence" value="ECO:0007669"/>
    <property type="project" value="TreeGrafter"/>
</dbReference>
<keyword evidence="8 9" id="KW-0961">Cell wall biogenesis/degradation</keyword>
<comment type="caution">
    <text evidence="12">The sequence shown here is derived from an EMBL/GenBank/DDBJ whole genome shotgun (WGS) entry which is preliminary data.</text>
</comment>
<keyword evidence="3" id="KW-0328">Glycosyltransferase</keyword>
<evidence type="ECO:0000256" key="4">
    <source>
        <dbReference type="ARBA" id="ARBA00022679"/>
    </source>
</evidence>
<evidence type="ECO:0000256" key="5">
    <source>
        <dbReference type="ARBA" id="ARBA00022801"/>
    </source>
</evidence>
<protein>
    <submittedName>
        <fullName evidence="12">L,D-transpeptidase</fullName>
    </submittedName>
</protein>
<keyword evidence="10" id="KW-0472">Membrane</keyword>
<evidence type="ECO:0000256" key="7">
    <source>
        <dbReference type="ARBA" id="ARBA00022984"/>
    </source>
</evidence>
<dbReference type="Proteomes" id="UP000326903">
    <property type="component" value="Unassembled WGS sequence"/>
</dbReference>
<dbReference type="InterPro" id="IPR038063">
    <property type="entry name" value="Transpep_catalytic_dom"/>
</dbReference>
<reference evidence="12 13" key="1">
    <citation type="submission" date="2019-09" db="EMBL/GenBank/DDBJ databases">
        <title>Draft genome sequence of Ginsengibacter sp. BR5-29.</title>
        <authorList>
            <person name="Im W.-T."/>
        </authorList>
    </citation>
    <scope>NUCLEOTIDE SEQUENCE [LARGE SCALE GENOMIC DNA]</scope>
    <source>
        <strain evidence="12 13">BR5-29</strain>
    </source>
</reference>